<dbReference type="InterPro" id="IPR050546">
    <property type="entry name" value="Glycosyl_Hydrlase_16"/>
</dbReference>
<dbReference type="GO" id="GO:0005975">
    <property type="term" value="P:carbohydrate metabolic process"/>
    <property type="evidence" value="ECO:0007669"/>
    <property type="project" value="InterPro"/>
</dbReference>
<gene>
    <name evidence="3" type="ORF">HFA01_27490</name>
</gene>
<dbReference type="Proteomes" id="UP000321886">
    <property type="component" value="Unassembled WGS sequence"/>
</dbReference>
<sequence length="231" mass="27215">MTSDGWSVIFHNEFIKKDDLKNWVTEDWAAEKNNELQYYTPSNILLDDGFLIISSKKERFKGREYTSGALHTKGEFSFLYGRVEMRAKLPTGKGIFPAFWMMPDQDNVWLPEIDIMEHLGHESNKIWTVLHWENEEGELRSKASYHEGSDYSKDFHRYGVEWSTNEIKWMVDDEVIFAVHKRDGAVIPDEPMYLYLNTAIGGNWPGSPREETEFPQQFLIDYVRVFQKEEK</sequence>
<feature type="domain" description="GH16" evidence="2">
    <location>
        <begin position="4"/>
        <end position="231"/>
    </location>
</feature>
<dbReference type="CDD" id="cd08023">
    <property type="entry name" value="GH16_laminarinase_like"/>
    <property type="match status" value="1"/>
</dbReference>
<evidence type="ECO:0000313" key="4">
    <source>
        <dbReference type="Proteomes" id="UP000321886"/>
    </source>
</evidence>
<dbReference type="SUPFAM" id="SSF49899">
    <property type="entry name" value="Concanavalin A-like lectins/glucanases"/>
    <property type="match status" value="1"/>
</dbReference>
<dbReference type="InterPro" id="IPR013320">
    <property type="entry name" value="ConA-like_dom_sf"/>
</dbReference>
<accession>A0A511WU98</accession>
<keyword evidence="4" id="KW-1185">Reference proteome</keyword>
<evidence type="ECO:0000313" key="3">
    <source>
        <dbReference type="EMBL" id="GEN54487.1"/>
    </source>
</evidence>
<dbReference type="PANTHER" id="PTHR10963:SF55">
    <property type="entry name" value="GLYCOSIDE HYDROLASE FAMILY 16 PROTEIN"/>
    <property type="match status" value="1"/>
</dbReference>
<evidence type="ECO:0000259" key="2">
    <source>
        <dbReference type="PROSITE" id="PS51762"/>
    </source>
</evidence>
<dbReference type="Pfam" id="PF00722">
    <property type="entry name" value="Glyco_hydro_16"/>
    <property type="match status" value="1"/>
</dbReference>
<evidence type="ECO:0000256" key="1">
    <source>
        <dbReference type="ARBA" id="ARBA00006865"/>
    </source>
</evidence>
<protein>
    <submittedName>
        <fullName evidence="3">Glycosyl hydrolase family 16</fullName>
    </submittedName>
</protein>
<reference evidence="3 4" key="1">
    <citation type="submission" date="2019-07" db="EMBL/GenBank/DDBJ databases">
        <title>Whole genome shotgun sequence of Halobacillus faecis NBRC 103569.</title>
        <authorList>
            <person name="Hosoyama A."/>
            <person name="Uohara A."/>
            <person name="Ohji S."/>
            <person name="Ichikawa N."/>
        </authorList>
    </citation>
    <scope>NUCLEOTIDE SEQUENCE [LARGE SCALE GENOMIC DNA]</scope>
    <source>
        <strain evidence="3 4">NBRC 103569</strain>
    </source>
</reference>
<name>A0A511WU98_9BACI</name>
<dbReference type="AlphaFoldDB" id="A0A511WU98"/>
<organism evidence="3 4">
    <name type="scientific">Halobacillus faecis</name>
    <dbReference type="NCBI Taxonomy" id="360184"/>
    <lineage>
        <taxon>Bacteria</taxon>
        <taxon>Bacillati</taxon>
        <taxon>Bacillota</taxon>
        <taxon>Bacilli</taxon>
        <taxon>Bacillales</taxon>
        <taxon>Bacillaceae</taxon>
        <taxon>Halobacillus</taxon>
    </lineage>
</organism>
<dbReference type="InterPro" id="IPR000757">
    <property type="entry name" value="Beta-glucanase-like"/>
</dbReference>
<dbReference type="GO" id="GO:0004553">
    <property type="term" value="F:hydrolase activity, hydrolyzing O-glycosyl compounds"/>
    <property type="evidence" value="ECO:0007669"/>
    <property type="project" value="InterPro"/>
</dbReference>
<dbReference type="PANTHER" id="PTHR10963">
    <property type="entry name" value="GLYCOSYL HYDROLASE-RELATED"/>
    <property type="match status" value="1"/>
</dbReference>
<dbReference type="Gene3D" id="2.60.120.200">
    <property type="match status" value="1"/>
</dbReference>
<comment type="similarity">
    <text evidence="1">Belongs to the glycosyl hydrolase 16 family.</text>
</comment>
<proteinExistence type="inferred from homology"/>
<dbReference type="PROSITE" id="PS51762">
    <property type="entry name" value="GH16_2"/>
    <property type="match status" value="1"/>
</dbReference>
<keyword evidence="3" id="KW-0378">Hydrolase</keyword>
<dbReference type="EMBL" id="BJYD01000024">
    <property type="protein sequence ID" value="GEN54487.1"/>
    <property type="molecule type" value="Genomic_DNA"/>
</dbReference>
<comment type="caution">
    <text evidence="3">The sequence shown here is derived from an EMBL/GenBank/DDBJ whole genome shotgun (WGS) entry which is preliminary data.</text>
</comment>